<name>A0ABP7RMH4_9PSEU</name>
<dbReference type="Proteomes" id="UP001501747">
    <property type="component" value="Unassembled WGS sequence"/>
</dbReference>
<keyword evidence="4" id="KW-1185">Reference proteome</keyword>
<keyword evidence="2" id="KW-1133">Transmembrane helix</keyword>
<accession>A0ABP7RMH4</accession>
<feature type="region of interest" description="Disordered" evidence="1">
    <location>
        <begin position="173"/>
        <end position="196"/>
    </location>
</feature>
<dbReference type="EMBL" id="BAABAL010000006">
    <property type="protein sequence ID" value="GAA3999650.1"/>
    <property type="molecule type" value="Genomic_DNA"/>
</dbReference>
<sequence>MAGRDQDRERRRRRTEAAAARRPERAQRRLSGWTGIRGDRGDRGERSGGERAGRPHAREQQPGSPHRGGAPRRTPQPPRRQSMAPKAAGAFQLSSTRRAAMLALVVCALVLSVAVPLRTYISQRSEIKQETLSQQQNADEVRRLEERKAQLLDPAQVEAEARRRLKYVNPGETPYVVELPTPAPPQEQDTTKQATPNKSWFERLWDSIVGG</sequence>
<evidence type="ECO:0000313" key="4">
    <source>
        <dbReference type="Proteomes" id="UP001501747"/>
    </source>
</evidence>
<evidence type="ECO:0000313" key="3">
    <source>
        <dbReference type="EMBL" id="GAA3999650.1"/>
    </source>
</evidence>
<feature type="compositionally biased region" description="Polar residues" evidence="1">
    <location>
        <begin position="187"/>
        <end position="196"/>
    </location>
</feature>
<gene>
    <name evidence="3" type="ORF">GCM10022247_19950</name>
</gene>
<feature type="region of interest" description="Disordered" evidence="1">
    <location>
        <begin position="1"/>
        <end position="89"/>
    </location>
</feature>
<comment type="caution">
    <text evidence="3">The sequence shown here is derived from an EMBL/GenBank/DDBJ whole genome shotgun (WGS) entry which is preliminary data.</text>
</comment>
<proteinExistence type="predicted"/>
<evidence type="ECO:0000256" key="2">
    <source>
        <dbReference type="SAM" id="Phobius"/>
    </source>
</evidence>
<protein>
    <recommendedName>
        <fullName evidence="5">Septum formation initiator</fullName>
    </recommendedName>
</protein>
<feature type="compositionally biased region" description="Basic and acidic residues" evidence="1">
    <location>
        <begin position="37"/>
        <end position="59"/>
    </location>
</feature>
<evidence type="ECO:0008006" key="5">
    <source>
        <dbReference type="Google" id="ProtNLM"/>
    </source>
</evidence>
<dbReference type="InterPro" id="IPR007060">
    <property type="entry name" value="FtsL/DivIC"/>
</dbReference>
<organism evidence="3 4">
    <name type="scientific">Allokutzneria multivorans</name>
    <dbReference type="NCBI Taxonomy" id="1142134"/>
    <lineage>
        <taxon>Bacteria</taxon>
        <taxon>Bacillati</taxon>
        <taxon>Actinomycetota</taxon>
        <taxon>Actinomycetes</taxon>
        <taxon>Pseudonocardiales</taxon>
        <taxon>Pseudonocardiaceae</taxon>
        <taxon>Allokutzneria</taxon>
    </lineage>
</organism>
<dbReference type="Pfam" id="PF04977">
    <property type="entry name" value="DivIC"/>
    <property type="match status" value="1"/>
</dbReference>
<evidence type="ECO:0000256" key="1">
    <source>
        <dbReference type="SAM" id="MobiDB-lite"/>
    </source>
</evidence>
<keyword evidence="2" id="KW-0812">Transmembrane</keyword>
<feature type="transmembrane region" description="Helical" evidence="2">
    <location>
        <begin position="99"/>
        <end position="121"/>
    </location>
</feature>
<keyword evidence="2" id="KW-0472">Membrane</keyword>
<dbReference type="RefSeq" id="WP_344873072.1">
    <property type="nucleotide sequence ID" value="NZ_BAABAL010000006.1"/>
</dbReference>
<reference evidence="4" key="1">
    <citation type="journal article" date="2019" name="Int. J. Syst. Evol. Microbiol.">
        <title>The Global Catalogue of Microorganisms (GCM) 10K type strain sequencing project: providing services to taxonomists for standard genome sequencing and annotation.</title>
        <authorList>
            <consortium name="The Broad Institute Genomics Platform"/>
            <consortium name="The Broad Institute Genome Sequencing Center for Infectious Disease"/>
            <person name="Wu L."/>
            <person name="Ma J."/>
        </authorList>
    </citation>
    <scope>NUCLEOTIDE SEQUENCE [LARGE SCALE GENOMIC DNA]</scope>
    <source>
        <strain evidence="4">JCM 17342</strain>
    </source>
</reference>
<feature type="compositionally biased region" description="Basic and acidic residues" evidence="1">
    <location>
        <begin position="1"/>
        <end position="27"/>
    </location>
</feature>